<protein>
    <submittedName>
        <fullName evidence="2">Uncharacterized protein</fullName>
    </submittedName>
</protein>
<keyword evidence="1" id="KW-0472">Membrane</keyword>
<reference evidence="2" key="1">
    <citation type="submission" date="2020-04" db="EMBL/GenBank/DDBJ databases">
        <authorList>
            <person name="Chiriac C."/>
            <person name="Salcher M."/>
            <person name="Ghai R."/>
            <person name="Kavagutti S V."/>
        </authorList>
    </citation>
    <scope>NUCLEOTIDE SEQUENCE</scope>
</reference>
<accession>A0A6J5M5M8</accession>
<feature type="transmembrane region" description="Helical" evidence="1">
    <location>
        <begin position="97"/>
        <end position="118"/>
    </location>
</feature>
<name>A0A6J5M5M8_9CAUD</name>
<keyword evidence="1" id="KW-0812">Transmembrane</keyword>
<evidence type="ECO:0000313" key="2">
    <source>
        <dbReference type="EMBL" id="CAB4140380.1"/>
    </source>
</evidence>
<sequence>MKILLLTILPFLSFAQYGEGRTGRFTEHQLHGIGGFGIASIYYEGTRPKNNLNQTPEAYQKIEFKQAGKTMLVVIGAATVIELSDYMKGGKFSYHDWGATFTGGLASVMIHALGRMILQDRRDWRRKGLRLRL</sequence>
<dbReference type="EMBL" id="LR796374">
    <property type="protein sequence ID" value="CAB4140380.1"/>
    <property type="molecule type" value="Genomic_DNA"/>
</dbReference>
<evidence type="ECO:0000256" key="1">
    <source>
        <dbReference type="SAM" id="Phobius"/>
    </source>
</evidence>
<proteinExistence type="predicted"/>
<organism evidence="2">
    <name type="scientific">uncultured Caudovirales phage</name>
    <dbReference type="NCBI Taxonomy" id="2100421"/>
    <lineage>
        <taxon>Viruses</taxon>
        <taxon>Duplodnaviria</taxon>
        <taxon>Heunggongvirae</taxon>
        <taxon>Uroviricota</taxon>
        <taxon>Caudoviricetes</taxon>
        <taxon>Peduoviridae</taxon>
        <taxon>Maltschvirus</taxon>
        <taxon>Maltschvirus maltsch</taxon>
    </lineage>
</organism>
<keyword evidence="1" id="KW-1133">Transmembrane helix</keyword>
<gene>
    <name evidence="2" type="ORF">UFOVP402_26</name>
</gene>